<dbReference type="EMBL" id="MCBR01018806">
    <property type="protein sequence ID" value="RKF57640.1"/>
    <property type="molecule type" value="Genomic_DNA"/>
</dbReference>
<feature type="region of interest" description="Disordered" evidence="1">
    <location>
        <begin position="1"/>
        <end position="22"/>
    </location>
</feature>
<feature type="compositionally biased region" description="Basic and acidic residues" evidence="1">
    <location>
        <begin position="12"/>
        <end position="22"/>
    </location>
</feature>
<dbReference type="OrthoDB" id="5397087at2759"/>
<evidence type="ECO:0000313" key="2">
    <source>
        <dbReference type="EMBL" id="RKF57640.1"/>
    </source>
</evidence>
<dbReference type="AlphaFoldDB" id="A0A420HJP4"/>
<reference evidence="2 3" key="1">
    <citation type="journal article" date="2018" name="BMC Genomics">
        <title>Comparative genome analyses reveal sequence features reflecting distinct modes of host-adaptation between dicot and monocot powdery mildew.</title>
        <authorList>
            <person name="Wu Y."/>
            <person name="Ma X."/>
            <person name="Pan Z."/>
            <person name="Kale S.D."/>
            <person name="Song Y."/>
            <person name="King H."/>
            <person name="Zhang Q."/>
            <person name="Presley C."/>
            <person name="Deng X."/>
            <person name="Wei C.I."/>
            <person name="Xiao S."/>
        </authorList>
    </citation>
    <scope>NUCLEOTIDE SEQUENCE [LARGE SCALE GENOMIC DNA]</scope>
    <source>
        <strain evidence="2">UCSC1</strain>
    </source>
</reference>
<sequence length="401" mass="44809">MPPVRTPAARAGKSERTHEENVERAFIAASRRCDRTLEARVESARRASEIHKARTGRGLKITEKDVQNEEMYEEEDDDLPLQYRHLTAGFQTSSPEFNRRFAAYLTTHVAIRTALEQSIIQSYQQQEEQQAGLTSQPELPKQQYEIFPSPFLAQQAQQAQRVIPPPHGSPANRYSPYPTLSRQNLVSPLSQEQRSSNACNLLPQKDIEALNSELPNQRSQIPGLANPTQPFTETNSASTPVTSFKAGRFQQPFNLGQNESLQSQFNASNTLDISSFGPLSTALSAESQAFLGSDFGFASPSNETYNATSHASIDSYATSNKPHFISNEPIKEEIENNISGLDVTLLPEIPAHESSYMFENSNFFDEVRRSDSADLTPGSVINDESDWNCFINRSDPWPFSE</sequence>
<feature type="region of interest" description="Disordered" evidence="1">
    <location>
        <begin position="155"/>
        <end position="196"/>
    </location>
</feature>
<dbReference type="Proteomes" id="UP000285405">
    <property type="component" value="Unassembled WGS sequence"/>
</dbReference>
<evidence type="ECO:0000313" key="3">
    <source>
        <dbReference type="Proteomes" id="UP000285405"/>
    </source>
</evidence>
<gene>
    <name evidence="2" type="ORF">GcC1_188029</name>
</gene>
<protein>
    <submittedName>
        <fullName evidence="2">Uncharacterized protein</fullName>
    </submittedName>
</protein>
<organism evidence="2 3">
    <name type="scientific">Golovinomyces cichoracearum</name>
    <dbReference type="NCBI Taxonomy" id="62708"/>
    <lineage>
        <taxon>Eukaryota</taxon>
        <taxon>Fungi</taxon>
        <taxon>Dikarya</taxon>
        <taxon>Ascomycota</taxon>
        <taxon>Pezizomycotina</taxon>
        <taxon>Leotiomycetes</taxon>
        <taxon>Erysiphales</taxon>
        <taxon>Erysiphaceae</taxon>
        <taxon>Golovinomyces</taxon>
    </lineage>
</organism>
<name>A0A420HJP4_9PEZI</name>
<comment type="caution">
    <text evidence="2">The sequence shown here is derived from an EMBL/GenBank/DDBJ whole genome shotgun (WGS) entry which is preliminary data.</text>
</comment>
<proteinExistence type="predicted"/>
<feature type="compositionally biased region" description="Polar residues" evidence="1">
    <location>
        <begin position="178"/>
        <end position="196"/>
    </location>
</feature>
<accession>A0A420HJP4</accession>
<evidence type="ECO:0000256" key="1">
    <source>
        <dbReference type="SAM" id="MobiDB-lite"/>
    </source>
</evidence>